<dbReference type="GeneID" id="54407820"/>
<sequence>MPIPPPTHFPAIFHPTDHAHRHRPAEYSPDLRAWVQDGRRVANVKPAYAFIWPKDGKRGSTLGRMKDILSGTGPDIHLSISADKRDHMYNRQRRPRWSNWTNLDDSGPDHSISSKRAPWTQMGILGGRTPGMSYDFRTRKYAMPDRYTWTDAVWQRDADKYTYPEAVRTLRGKWYQDPQWRPFAFNGLEENDIGQNIFV</sequence>
<dbReference type="AlphaFoldDB" id="A0A6A6AQN4"/>
<gene>
    <name evidence="1" type="ORF">P153DRAFT_363488</name>
</gene>
<dbReference type="EMBL" id="ML977499">
    <property type="protein sequence ID" value="KAF2133274.1"/>
    <property type="molecule type" value="Genomic_DNA"/>
</dbReference>
<dbReference type="Proteomes" id="UP000799771">
    <property type="component" value="Unassembled WGS sequence"/>
</dbReference>
<name>A0A6A6AQN4_9PLEO</name>
<proteinExistence type="predicted"/>
<keyword evidence="2" id="KW-1185">Reference proteome</keyword>
<dbReference type="OrthoDB" id="5331170at2759"/>
<organism evidence="1 2">
    <name type="scientific">Dothidotthia symphoricarpi CBS 119687</name>
    <dbReference type="NCBI Taxonomy" id="1392245"/>
    <lineage>
        <taxon>Eukaryota</taxon>
        <taxon>Fungi</taxon>
        <taxon>Dikarya</taxon>
        <taxon>Ascomycota</taxon>
        <taxon>Pezizomycotina</taxon>
        <taxon>Dothideomycetes</taxon>
        <taxon>Pleosporomycetidae</taxon>
        <taxon>Pleosporales</taxon>
        <taxon>Dothidotthiaceae</taxon>
        <taxon>Dothidotthia</taxon>
    </lineage>
</organism>
<reference evidence="1" key="1">
    <citation type="journal article" date="2020" name="Stud. Mycol.">
        <title>101 Dothideomycetes genomes: a test case for predicting lifestyles and emergence of pathogens.</title>
        <authorList>
            <person name="Haridas S."/>
            <person name="Albert R."/>
            <person name="Binder M."/>
            <person name="Bloem J."/>
            <person name="Labutti K."/>
            <person name="Salamov A."/>
            <person name="Andreopoulos B."/>
            <person name="Baker S."/>
            <person name="Barry K."/>
            <person name="Bills G."/>
            <person name="Bluhm B."/>
            <person name="Cannon C."/>
            <person name="Castanera R."/>
            <person name="Culley D."/>
            <person name="Daum C."/>
            <person name="Ezra D."/>
            <person name="Gonzalez J."/>
            <person name="Henrissat B."/>
            <person name="Kuo A."/>
            <person name="Liang C."/>
            <person name="Lipzen A."/>
            <person name="Lutzoni F."/>
            <person name="Magnuson J."/>
            <person name="Mondo S."/>
            <person name="Nolan M."/>
            <person name="Ohm R."/>
            <person name="Pangilinan J."/>
            <person name="Park H.-J."/>
            <person name="Ramirez L."/>
            <person name="Alfaro M."/>
            <person name="Sun H."/>
            <person name="Tritt A."/>
            <person name="Yoshinaga Y."/>
            <person name="Zwiers L.-H."/>
            <person name="Turgeon B."/>
            <person name="Goodwin S."/>
            <person name="Spatafora J."/>
            <person name="Crous P."/>
            <person name="Grigoriev I."/>
        </authorList>
    </citation>
    <scope>NUCLEOTIDE SEQUENCE</scope>
    <source>
        <strain evidence="1">CBS 119687</strain>
    </source>
</reference>
<dbReference type="RefSeq" id="XP_033527661.1">
    <property type="nucleotide sequence ID" value="XM_033667388.1"/>
</dbReference>
<accession>A0A6A6AQN4</accession>
<evidence type="ECO:0000313" key="1">
    <source>
        <dbReference type="EMBL" id="KAF2133274.1"/>
    </source>
</evidence>
<protein>
    <submittedName>
        <fullName evidence="1">Uncharacterized protein</fullName>
    </submittedName>
</protein>
<evidence type="ECO:0000313" key="2">
    <source>
        <dbReference type="Proteomes" id="UP000799771"/>
    </source>
</evidence>